<reference evidence="4 5" key="1">
    <citation type="journal article" date="2023" name="G3 (Bethesda)">
        <title>A chromosome-length genome assembly and annotation of blackberry (Rubus argutus, cv. 'Hillquist').</title>
        <authorList>
            <person name="Bruna T."/>
            <person name="Aryal R."/>
            <person name="Dudchenko O."/>
            <person name="Sargent D.J."/>
            <person name="Mead D."/>
            <person name="Buti M."/>
            <person name="Cavallini A."/>
            <person name="Hytonen T."/>
            <person name="Andres J."/>
            <person name="Pham M."/>
            <person name="Weisz D."/>
            <person name="Mascagni F."/>
            <person name="Usai G."/>
            <person name="Natali L."/>
            <person name="Bassil N."/>
            <person name="Fernandez G.E."/>
            <person name="Lomsadze A."/>
            <person name="Armour M."/>
            <person name="Olukolu B."/>
            <person name="Poorten T."/>
            <person name="Britton C."/>
            <person name="Davik J."/>
            <person name="Ashrafi H."/>
            <person name="Aiden E.L."/>
            <person name="Borodovsky M."/>
            <person name="Worthington M."/>
        </authorList>
    </citation>
    <scope>NUCLEOTIDE SEQUENCE [LARGE SCALE GENOMIC DNA]</scope>
    <source>
        <strain evidence="4">PI 553951</strain>
    </source>
</reference>
<dbReference type="InterPro" id="IPR036378">
    <property type="entry name" value="FAS1_dom_sf"/>
</dbReference>
<evidence type="ECO:0000259" key="3">
    <source>
        <dbReference type="PROSITE" id="PS50213"/>
    </source>
</evidence>
<keyword evidence="2" id="KW-1133">Transmembrane helix</keyword>
<sequence>MASSPYCTRWLAIAYFTMAAILALVAISMTIRSDPDAETPQSSKPISHVLSLSSSRTLRTSGFTIMAALLQISPELFLSSPNSTIFAIQDSQISNASLPPHLLRNLLRYHTSPVRVSIEDLIDKPQGTCLPTLYRKKSVAITKIDRKERTVQINHVWVSHPNLFLEGPVSIHGVLGPFAALDPTDDVIQAPVCDSSSTMVSDFGGLKKHNVEWSRIIRTLSSNGFVSFAIGLHSVLDGILEDERGASSVTIFVPPRLELEAYHPQSLLEKIVRFHILPQRLTHSELSSLPARTLLRTMVHGQPLEVTGVMSFMPGLVINGVRIVAPDIYSSKKFIVHGISRAFEESDLPSAQ</sequence>
<dbReference type="AlphaFoldDB" id="A0AAW1WL00"/>
<name>A0AAW1WL00_RUBAR</name>
<evidence type="ECO:0000256" key="1">
    <source>
        <dbReference type="ARBA" id="ARBA00007843"/>
    </source>
</evidence>
<dbReference type="SMART" id="SM00554">
    <property type="entry name" value="FAS1"/>
    <property type="match status" value="2"/>
</dbReference>
<dbReference type="SUPFAM" id="SSF82153">
    <property type="entry name" value="FAS1 domain"/>
    <property type="match status" value="2"/>
</dbReference>
<keyword evidence="5" id="KW-1185">Reference proteome</keyword>
<gene>
    <name evidence="4" type="ORF">M0R45_032980</name>
</gene>
<feature type="transmembrane region" description="Helical" evidence="2">
    <location>
        <begin position="12"/>
        <end position="31"/>
    </location>
</feature>
<dbReference type="PANTHER" id="PTHR33985:SF19">
    <property type="entry name" value="FASCICLIN-LIKE ARABINOGALACTAN PROTEIN 21"/>
    <property type="match status" value="1"/>
</dbReference>
<evidence type="ECO:0000313" key="5">
    <source>
        <dbReference type="Proteomes" id="UP001457282"/>
    </source>
</evidence>
<keyword evidence="2" id="KW-0472">Membrane</keyword>
<organism evidence="4 5">
    <name type="scientific">Rubus argutus</name>
    <name type="common">Southern blackberry</name>
    <dbReference type="NCBI Taxonomy" id="59490"/>
    <lineage>
        <taxon>Eukaryota</taxon>
        <taxon>Viridiplantae</taxon>
        <taxon>Streptophyta</taxon>
        <taxon>Embryophyta</taxon>
        <taxon>Tracheophyta</taxon>
        <taxon>Spermatophyta</taxon>
        <taxon>Magnoliopsida</taxon>
        <taxon>eudicotyledons</taxon>
        <taxon>Gunneridae</taxon>
        <taxon>Pentapetalae</taxon>
        <taxon>rosids</taxon>
        <taxon>fabids</taxon>
        <taxon>Rosales</taxon>
        <taxon>Rosaceae</taxon>
        <taxon>Rosoideae</taxon>
        <taxon>Rosoideae incertae sedis</taxon>
        <taxon>Rubus</taxon>
    </lineage>
</organism>
<accession>A0AAW1WL00</accession>
<protein>
    <recommendedName>
        <fullName evidence="3">FAS1 domain-containing protein</fullName>
    </recommendedName>
</protein>
<proteinExistence type="inferred from homology"/>
<dbReference type="PROSITE" id="PS50213">
    <property type="entry name" value="FAS1"/>
    <property type="match status" value="1"/>
</dbReference>
<dbReference type="InterPro" id="IPR052806">
    <property type="entry name" value="Fasciclin-like_AGP"/>
</dbReference>
<evidence type="ECO:0000256" key="2">
    <source>
        <dbReference type="SAM" id="Phobius"/>
    </source>
</evidence>
<dbReference type="PANTHER" id="PTHR33985">
    <property type="entry name" value="OS02G0491300 PROTEIN-RELATED"/>
    <property type="match status" value="1"/>
</dbReference>
<dbReference type="EMBL" id="JBEDUW010000006">
    <property type="protein sequence ID" value="KAK9924619.1"/>
    <property type="molecule type" value="Genomic_DNA"/>
</dbReference>
<evidence type="ECO:0000313" key="4">
    <source>
        <dbReference type="EMBL" id="KAK9924619.1"/>
    </source>
</evidence>
<dbReference type="InterPro" id="IPR000782">
    <property type="entry name" value="FAS1_domain"/>
</dbReference>
<dbReference type="Pfam" id="PF02469">
    <property type="entry name" value="Fasciclin"/>
    <property type="match status" value="1"/>
</dbReference>
<dbReference type="Proteomes" id="UP001457282">
    <property type="component" value="Unassembled WGS sequence"/>
</dbReference>
<feature type="domain" description="FAS1" evidence="3">
    <location>
        <begin position="213"/>
        <end position="343"/>
    </location>
</feature>
<comment type="caution">
    <text evidence="4">The sequence shown here is derived from an EMBL/GenBank/DDBJ whole genome shotgun (WGS) entry which is preliminary data.</text>
</comment>
<dbReference type="Gene3D" id="2.30.180.10">
    <property type="entry name" value="FAS1 domain"/>
    <property type="match status" value="2"/>
</dbReference>
<comment type="similarity">
    <text evidence="1">Belongs to the fasciclin-like AGP family.</text>
</comment>
<keyword evidence="2" id="KW-0812">Transmembrane</keyword>